<feature type="compositionally biased region" description="Polar residues" evidence="4">
    <location>
        <begin position="700"/>
        <end position="715"/>
    </location>
</feature>
<evidence type="ECO:0000256" key="4">
    <source>
        <dbReference type="SAM" id="MobiDB-lite"/>
    </source>
</evidence>
<accession>A0A6B2KY94</accession>
<sequence>MYHDVESQIIYLHLVSLEDHVVLSNMSRGLHPNMSQTDFHLWLEKQEYHHLKALLFLFMSCHILLIVHPDHNFDIGYLRILRILGIMKNLVGESVMNYLANTLRLQDFKFSSPFCPGRCVPIISFVFNDHLLSHLKVTTEKSTTNKVKQPKYNPMANTRAKLQTSLETQVRQLLKYFSQPDKNAPANNLYTLDQGHAVHVVTHSLVTSSISALFPQFGDEGNQYYSTDLFDGPVSSDGTKTKSMNDGVQSLKQWIISKSKAFYNQALTAKRGEIPTSRSWFLSALVLQDLFLYGRKVLGRNRGDLMEKIKAFLDADYKFSTSRCRDVMPAAREEYFRDLPEFYTTEFHEKRLARVYSVFASVAVGPAQSHYWGRLVDECHAYWTDGHEMCDEISTTGRPCVYKKHLTPQHDNEQNLNRSGNYQPRTHSSDYRTFHACNCGKTRSIREDPFTFEDANQLFYEGSECCQYLTVNQRPQTRFTIGNGYFISCPMPSWSLCSLGTSKDYSPERGLSFEGFLAGYNTLLPYDIALGRNQLNIVLEQQVEKDNPKNRRRAGPKKEKGRSTNLGGFVAEVLKEKNEEKRIYIGFEYECHNGHRFLLSADLIKQLYPPLVKMGRVDVGRLLYGHTTGNLANTGPGNQINGFKIPLFLKSPTSNAIGQLQRLYFVIPTEGSNVSSQVFVANPVVEFSRKSVDTKKPKSPSDTYPLASSQESQVAPSTPPPTPSLPCLFVLPNEVILPWDSFVCLRLPYIFPDPETLKPLLRNETRPSFDISLLDNVIYPIKNPLASPAPPETSKK</sequence>
<proteinExistence type="inferred from homology"/>
<evidence type="ECO:0000256" key="1">
    <source>
        <dbReference type="ARBA" id="ARBA00006443"/>
    </source>
</evidence>
<name>A0A6B2KY94_9EUKA</name>
<dbReference type="PANTHER" id="PTHR13091">
    <property type="entry name" value="AMPLIFIED IN BREAST CANCER 2-RELATED"/>
    <property type="match status" value="1"/>
</dbReference>
<evidence type="ECO:0000313" key="5">
    <source>
        <dbReference type="EMBL" id="NDV29575.1"/>
    </source>
</evidence>
<feature type="region of interest" description="Disordered" evidence="4">
    <location>
        <begin position="691"/>
        <end position="719"/>
    </location>
</feature>
<dbReference type="EMBL" id="GIBP01000606">
    <property type="protein sequence ID" value="NDV29575.1"/>
    <property type="molecule type" value="Transcribed_RNA"/>
</dbReference>
<organism evidence="5">
    <name type="scientific">Arcella intermedia</name>
    <dbReference type="NCBI Taxonomy" id="1963864"/>
    <lineage>
        <taxon>Eukaryota</taxon>
        <taxon>Amoebozoa</taxon>
        <taxon>Tubulinea</taxon>
        <taxon>Elardia</taxon>
        <taxon>Arcellinida</taxon>
        <taxon>Sphaerothecina</taxon>
        <taxon>Arcellidae</taxon>
        <taxon>Arcella</taxon>
    </lineage>
</organism>
<evidence type="ECO:0000256" key="3">
    <source>
        <dbReference type="ARBA" id="ARBA00029509"/>
    </source>
</evidence>
<dbReference type="GO" id="GO:0000184">
    <property type="term" value="P:nuclear-transcribed mRNA catabolic process, nonsense-mediated decay"/>
    <property type="evidence" value="ECO:0007669"/>
    <property type="project" value="UniProtKB-KW"/>
</dbReference>
<feature type="region of interest" description="Disordered" evidence="4">
    <location>
        <begin position="542"/>
        <end position="563"/>
    </location>
</feature>
<dbReference type="Pfam" id="PF10220">
    <property type="entry name" value="Smg8_Smg9"/>
    <property type="match status" value="3"/>
</dbReference>
<protein>
    <recommendedName>
        <fullName evidence="3">Nonsense-mediated mRNA decay factor SMG8</fullName>
    </recommendedName>
</protein>
<dbReference type="PANTHER" id="PTHR13091:SF0">
    <property type="entry name" value="NONSENSE-MEDIATED MRNA DECAY FACTOR SMG8"/>
    <property type="match status" value="1"/>
</dbReference>
<comment type="similarity">
    <text evidence="1">Belongs to the SMG8 family.</text>
</comment>
<keyword evidence="2" id="KW-0866">Nonsense-mediated mRNA decay</keyword>
<reference evidence="5" key="1">
    <citation type="journal article" date="2020" name="J. Eukaryot. Microbiol.">
        <title>De novo Sequencing, Assembly and Annotation of the Transcriptome for the Free-Living Testate Amoeba Arcella intermedia.</title>
        <authorList>
            <person name="Ribeiro G.M."/>
            <person name="Porfirio-Sousa A.L."/>
            <person name="Maurer-Alcala X.X."/>
            <person name="Katz L.A."/>
            <person name="Lahr D.J.G."/>
        </authorList>
    </citation>
    <scope>NUCLEOTIDE SEQUENCE</scope>
</reference>
<evidence type="ECO:0000256" key="2">
    <source>
        <dbReference type="ARBA" id="ARBA00023161"/>
    </source>
</evidence>
<dbReference type="InterPro" id="IPR019354">
    <property type="entry name" value="SMG8-like"/>
</dbReference>
<dbReference type="AlphaFoldDB" id="A0A6B2KY94"/>